<feature type="compositionally biased region" description="Pro residues" evidence="1">
    <location>
        <begin position="108"/>
        <end position="121"/>
    </location>
</feature>
<evidence type="ECO:0000256" key="1">
    <source>
        <dbReference type="SAM" id="MobiDB-lite"/>
    </source>
</evidence>
<accession>W4KNX2</accession>
<feature type="compositionally biased region" description="Low complexity" evidence="1">
    <location>
        <begin position="154"/>
        <end position="167"/>
    </location>
</feature>
<dbReference type="KEGG" id="hir:HETIRDRAFT_413702"/>
<dbReference type="InParanoid" id="W4KNX2"/>
<feature type="region of interest" description="Disordered" evidence="1">
    <location>
        <begin position="1"/>
        <end position="183"/>
    </location>
</feature>
<feature type="region of interest" description="Disordered" evidence="1">
    <location>
        <begin position="229"/>
        <end position="264"/>
    </location>
</feature>
<feature type="compositionally biased region" description="Polar residues" evidence="1">
    <location>
        <begin position="40"/>
        <end position="51"/>
    </location>
</feature>
<gene>
    <name evidence="2" type="ORF">HETIRDRAFT_413702</name>
</gene>
<name>W4KNX2_HETIT</name>
<dbReference type="GeneID" id="20673125"/>
<dbReference type="eggNOG" id="ENOG502RVKY">
    <property type="taxonomic scope" value="Eukaryota"/>
</dbReference>
<feature type="compositionally biased region" description="Basic and acidic residues" evidence="1">
    <location>
        <begin position="1"/>
        <end position="13"/>
    </location>
</feature>
<reference evidence="2 3" key="1">
    <citation type="journal article" date="2012" name="New Phytol.">
        <title>Insight into trade-off between wood decay and parasitism from the genome of a fungal forest pathogen.</title>
        <authorList>
            <person name="Olson A."/>
            <person name="Aerts A."/>
            <person name="Asiegbu F."/>
            <person name="Belbahri L."/>
            <person name="Bouzid O."/>
            <person name="Broberg A."/>
            <person name="Canback B."/>
            <person name="Coutinho P.M."/>
            <person name="Cullen D."/>
            <person name="Dalman K."/>
            <person name="Deflorio G."/>
            <person name="van Diepen L.T."/>
            <person name="Dunand C."/>
            <person name="Duplessis S."/>
            <person name="Durling M."/>
            <person name="Gonthier P."/>
            <person name="Grimwood J."/>
            <person name="Fossdal C.G."/>
            <person name="Hansson D."/>
            <person name="Henrissat B."/>
            <person name="Hietala A."/>
            <person name="Himmelstrand K."/>
            <person name="Hoffmeister D."/>
            <person name="Hogberg N."/>
            <person name="James T.Y."/>
            <person name="Karlsson M."/>
            <person name="Kohler A."/>
            <person name="Kues U."/>
            <person name="Lee Y.H."/>
            <person name="Lin Y.C."/>
            <person name="Lind M."/>
            <person name="Lindquist E."/>
            <person name="Lombard V."/>
            <person name="Lucas S."/>
            <person name="Lunden K."/>
            <person name="Morin E."/>
            <person name="Murat C."/>
            <person name="Park J."/>
            <person name="Raffaello T."/>
            <person name="Rouze P."/>
            <person name="Salamov A."/>
            <person name="Schmutz J."/>
            <person name="Solheim H."/>
            <person name="Stahlberg J."/>
            <person name="Velez H."/>
            <person name="de Vries R.P."/>
            <person name="Wiebenga A."/>
            <person name="Woodward S."/>
            <person name="Yakovlev I."/>
            <person name="Garbelotto M."/>
            <person name="Martin F."/>
            <person name="Grigoriev I.V."/>
            <person name="Stenlid J."/>
        </authorList>
    </citation>
    <scope>NUCLEOTIDE SEQUENCE [LARGE SCALE GENOMIC DNA]</scope>
    <source>
        <strain evidence="2 3">TC 32-1</strain>
    </source>
</reference>
<dbReference type="STRING" id="747525.W4KNX2"/>
<dbReference type="AlphaFoldDB" id="W4KNX2"/>
<evidence type="ECO:0000313" key="3">
    <source>
        <dbReference type="Proteomes" id="UP000030671"/>
    </source>
</evidence>
<dbReference type="Proteomes" id="UP000030671">
    <property type="component" value="Unassembled WGS sequence"/>
</dbReference>
<proteinExistence type="predicted"/>
<dbReference type="RefSeq" id="XP_009541300.1">
    <property type="nucleotide sequence ID" value="XM_009543005.1"/>
</dbReference>
<sequence length="320" mass="34078">MAHSEEDRSRGGDRGPGGGPCLLCSPAAARQTGPLPPSTPTQHASTAQTRPSPRVPAHTSTPMADDTRSRARKIHRPIFIVANPGSGEDDDGEQAQAYAPRAQKHPYNPQPSPTLTSPPPDRAIHPSASSSSHRDPGPLTTTNLPSHSRHHPASRSNPTLSSPSGTSSPPPTTPGQSAPPGDLVADAAARHDFAPSYSTDALHQQHSSHSISNKSTFLDKMKANIHHPFAHGRRLSSSSRPTTSPTTSTSDTYATRFPNDSSRSSPLDKVLIFVTGDSDQYYTVDITGFRHGAFIKELVFSKVRRLSSSSRPASRPARLG</sequence>
<organism evidence="2 3">
    <name type="scientific">Heterobasidion irregulare (strain TC 32-1)</name>
    <dbReference type="NCBI Taxonomy" id="747525"/>
    <lineage>
        <taxon>Eukaryota</taxon>
        <taxon>Fungi</taxon>
        <taxon>Dikarya</taxon>
        <taxon>Basidiomycota</taxon>
        <taxon>Agaricomycotina</taxon>
        <taxon>Agaricomycetes</taxon>
        <taxon>Russulales</taxon>
        <taxon>Bondarzewiaceae</taxon>
        <taxon>Heterobasidion</taxon>
        <taxon>Heterobasidion annosum species complex</taxon>
    </lineage>
</organism>
<dbReference type="EMBL" id="KI925454">
    <property type="protein sequence ID" value="ETW87394.1"/>
    <property type="molecule type" value="Genomic_DNA"/>
</dbReference>
<feature type="compositionally biased region" description="Low complexity" evidence="1">
    <location>
        <begin position="235"/>
        <end position="256"/>
    </location>
</feature>
<evidence type="ECO:0000313" key="2">
    <source>
        <dbReference type="EMBL" id="ETW87394.1"/>
    </source>
</evidence>
<dbReference type="OrthoDB" id="266718at2759"/>
<protein>
    <submittedName>
        <fullName evidence="2">Uncharacterized protein</fullName>
    </submittedName>
</protein>
<keyword evidence="3" id="KW-1185">Reference proteome</keyword>
<dbReference type="HOGENOM" id="CLU_868946_0_0_1"/>